<sequence>MDDVERDGQAVEGARSAVREGRGRRRRRVLKITGAVAAVAVVALAFALRRPAPVGHWNSAEGRADFLAAYDRAMADMPRAAGTVDVRTGFGFVRVHRYEGAPGRAEPLVLLPGRASASPVWADNLPHLLKVGDVYTVDLLGEPGGSVQEAPITSDADQAAWLDQVLAHLPEESFHVVGLSIGGWTAANLAVHRPRHVATLTLLDPVYTFSNIPFGTAIRAIPASVPWLPKSWRDSFNSYTAGGAPVEDVPVADMIESGMKHYTLRLPQPALIGEKALRGLKMPVLAILAGESVMHDAAASRRTAERVLRNGTVKVYPAASHAISGAQPAAIAADLAAFLDAR</sequence>
<evidence type="ECO:0000256" key="1">
    <source>
        <dbReference type="SAM" id="Phobius"/>
    </source>
</evidence>
<keyword evidence="1" id="KW-0812">Transmembrane</keyword>
<dbReference type="PANTHER" id="PTHR43798:SF33">
    <property type="entry name" value="HYDROLASE, PUTATIVE (AFU_ORTHOLOGUE AFUA_2G14860)-RELATED"/>
    <property type="match status" value="1"/>
</dbReference>
<dbReference type="EMBL" id="BAAAHH010000034">
    <property type="protein sequence ID" value="GAA0964611.1"/>
    <property type="molecule type" value="Genomic_DNA"/>
</dbReference>
<dbReference type="InterPro" id="IPR029058">
    <property type="entry name" value="AB_hydrolase_fold"/>
</dbReference>
<feature type="domain" description="AB hydrolase-1" evidence="2">
    <location>
        <begin position="107"/>
        <end position="240"/>
    </location>
</feature>
<keyword evidence="1" id="KW-0472">Membrane</keyword>
<protein>
    <submittedName>
        <fullName evidence="3">Alpha/beta hydrolase</fullName>
    </submittedName>
</protein>
<keyword evidence="4" id="KW-1185">Reference proteome</keyword>
<dbReference type="SUPFAM" id="SSF53474">
    <property type="entry name" value="alpha/beta-Hydrolases"/>
    <property type="match status" value="1"/>
</dbReference>
<dbReference type="InterPro" id="IPR000073">
    <property type="entry name" value="AB_hydrolase_1"/>
</dbReference>
<dbReference type="InterPro" id="IPR050266">
    <property type="entry name" value="AB_hydrolase_sf"/>
</dbReference>
<dbReference type="Gene3D" id="3.40.50.1820">
    <property type="entry name" value="alpha/beta hydrolase"/>
    <property type="match status" value="1"/>
</dbReference>
<comment type="caution">
    <text evidence="3">The sequence shown here is derived from an EMBL/GenBank/DDBJ whole genome shotgun (WGS) entry which is preliminary data.</text>
</comment>
<organism evidence="3 4">
    <name type="scientific">Actinocorallia libanotica</name>
    <dbReference type="NCBI Taxonomy" id="46162"/>
    <lineage>
        <taxon>Bacteria</taxon>
        <taxon>Bacillati</taxon>
        <taxon>Actinomycetota</taxon>
        <taxon>Actinomycetes</taxon>
        <taxon>Streptosporangiales</taxon>
        <taxon>Thermomonosporaceae</taxon>
        <taxon>Actinocorallia</taxon>
    </lineage>
</organism>
<dbReference type="Proteomes" id="UP001500665">
    <property type="component" value="Unassembled WGS sequence"/>
</dbReference>
<dbReference type="PROSITE" id="PS51318">
    <property type="entry name" value="TAT"/>
    <property type="match status" value="1"/>
</dbReference>
<keyword evidence="1" id="KW-1133">Transmembrane helix</keyword>
<proteinExistence type="predicted"/>
<keyword evidence="3" id="KW-0378">Hydrolase</keyword>
<name>A0ABN1RUY9_9ACTN</name>
<feature type="transmembrane region" description="Helical" evidence="1">
    <location>
        <begin position="29"/>
        <end position="48"/>
    </location>
</feature>
<gene>
    <name evidence="3" type="ORF">GCM10009550_62880</name>
</gene>
<evidence type="ECO:0000259" key="2">
    <source>
        <dbReference type="Pfam" id="PF00561"/>
    </source>
</evidence>
<dbReference type="InterPro" id="IPR006311">
    <property type="entry name" value="TAT_signal"/>
</dbReference>
<evidence type="ECO:0000313" key="4">
    <source>
        <dbReference type="Proteomes" id="UP001500665"/>
    </source>
</evidence>
<dbReference type="RefSeq" id="WP_344244955.1">
    <property type="nucleotide sequence ID" value="NZ_BAAAHH010000034.1"/>
</dbReference>
<dbReference type="Pfam" id="PF00561">
    <property type="entry name" value="Abhydrolase_1"/>
    <property type="match status" value="1"/>
</dbReference>
<dbReference type="GO" id="GO:0016787">
    <property type="term" value="F:hydrolase activity"/>
    <property type="evidence" value="ECO:0007669"/>
    <property type="project" value="UniProtKB-KW"/>
</dbReference>
<dbReference type="PANTHER" id="PTHR43798">
    <property type="entry name" value="MONOACYLGLYCEROL LIPASE"/>
    <property type="match status" value="1"/>
</dbReference>
<evidence type="ECO:0000313" key="3">
    <source>
        <dbReference type="EMBL" id="GAA0964611.1"/>
    </source>
</evidence>
<reference evidence="3 4" key="1">
    <citation type="journal article" date="2019" name="Int. J. Syst. Evol. Microbiol.">
        <title>The Global Catalogue of Microorganisms (GCM) 10K type strain sequencing project: providing services to taxonomists for standard genome sequencing and annotation.</title>
        <authorList>
            <consortium name="The Broad Institute Genomics Platform"/>
            <consortium name="The Broad Institute Genome Sequencing Center for Infectious Disease"/>
            <person name="Wu L."/>
            <person name="Ma J."/>
        </authorList>
    </citation>
    <scope>NUCLEOTIDE SEQUENCE [LARGE SCALE GENOMIC DNA]</scope>
    <source>
        <strain evidence="3 4">JCM 10696</strain>
    </source>
</reference>
<accession>A0ABN1RUY9</accession>